<dbReference type="HOGENOM" id="CLU_003514_0_0_1"/>
<accession>A0A0E0HE84</accession>
<dbReference type="InterPro" id="IPR001461">
    <property type="entry name" value="Aspartic_peptidase_A1"/>
</dbReference>
<evidence type="ECO:0000256" key="1">
    <source>
        <dbReference type="ARBA" id="ARBA00004239"/>
    </source>
</evidence>
<dbReference type="PROSITE" id="PS51767">
    <property type="entry name" value="PEPTIDASE_A1"/>
    <property type="match status" value="2"/>
</dbReference>
<name>A0A0E0HE84_ORYNI</name>
<dbReference type="EnsemblPlants" id="ONIVA05G16440.1">
    <property type="protein sequence ID" value="ONIVA05G16440.1"/>
    <property type="gene ID" value="ONIVA05G16440"/>
</dbReference>
<evidence type="ECO:0000256" key="5">
    <source>
        <dbReference type="SAM" id="SignalP"/>
    </source>
</evidence>
<dbReference type="OMA" id="FMCAPSE"/>
<dbReference type="eggNOG" id="KOG1339">
    <property type="taxonomic scope" value="Eukaryota"/>
</dbReference>
<evidence type="ECO:0000256" key="3">
    <source>
        <dbReference type="ARBA" id="ARBA00022525"/>
    </source>
</evidence>
<evidence type="ECO:0000259" key="6">
    <source>
        <dbReference type="PROSITE" id="PS51767"/>
    </source>
</evidence>
<dbReference type="FunFam" id="2.40.70.10:FF:000045">
    <property type="entry name" value="Basic 7S globulin"/>
    <property type="match status" value="1"/>
</dbReference>
<protein>
    <recommendedName>
        <fullName evidence="6">Peptidase A1 domain-containing protein</fullName>
    </recommendedName>
</protein>
<proteinExistence type="inferred from homology"/>
<reference evidence="7" key="2">
    <citation type="submission" date="2018-04" db="EMBL/GenBank/DDBJ databases">
        <title>OnivRS2 (Oryza nivara Reference Sequence Version 2).</title>
        <authorList>
            <person name="Zhang J."/>
            <person name="Kudrna D."/>
            <person name="Lee S."/>
            <person name="Talag J."/>
            <person name="Rajasekar S."/>
            <person name="Welchert J."/>
            <person name="Hsing Y.-I."/>
            <person name="Wing R.A."/>
        </authorList>
    </citation>
    <scope>NUCLEOTIDE SEQUENCE [LARGE SCALE GENOMIC DNA]</scope>
    <source>
        <strain evidence="7">SL10</strain>
    </source>
</reference>
<feature type="domain" description="Peptidase A1" evidence="6">
    <location>
        <begin position="480"/>
        <end position="871"/>
    </location>
</feature>
<dbReference type="PANTHER" id="PTHR47965:SF22">
    <property type="entry name" value="EUKARYOTIC ASPARTYL PROTEASE FAMILY PROTEIN"/>
    <property type="match status" value="1"/>
</dbReference>
<dbReference type="AlphaFoldDB" id="A0A0E0HE84"/>
<dbReference type="GO" id="GO:0006508">
    <property type="term" value="P:proteolysis"/>
    <property type="evidence" value="ECO:0007669"/>
    <property type="project" value="InterPro"/>
</dbReference>
<dbReference type="Gene3D" id="2.40.70.10">
    <property type="entry name" value="Acid Proteases"/>
    <property type="match status" value="4"/>
</dbReference>
<dbReference type="FunFam" id="2.40.70.10:FF:000041">
    <property type="entry name" value="Basic 7S globulin"/>
    <property type="match status" value="2"/>
</dbReference>
<keyword evidence="4 5" id="KW-0732">Signal</keyword>
<sequence>MDPCMACLPPRLVLASTAPVLVLLLFVPLSPCRAASGSGPSAVLLPVDKDGATQQYVTMFWQRTPSVPVKAVVDLAGAMLWVDCESGYESSSYARVPCGVQALPPREERRLCHRLLRCGVPGLPQRHLHRVPGVHYHAPPAATSSQTSCRCTPPAAPCRVRARATAPGFLFTCGATSLTKGLGAAATGMMSLSRARFALPTQLASIFRFSRKFSLCLAPAESSGVVVFGDAPYEFQPVMDLSKSLIYTPLLVNPVTTTGVSTTAGDKSTEYFIGVTGIKVNGRAVPLNATLLAIAKSGVGGTKLSMLSPYTVLETSIHKAVTDAFAAETAMIPRVPAVAPFKLCYDGTMVGSTRAGPAVPTVELVLQSKAVSWVVFGANSMVATKDGALCFGVVDGGVAPETSVVIGGHMMEDNLLEFDLEGSRLGFTSYLPMARLPPLAVASGALLLLFVSVSPCRAAAGGGPSSVVLPVSKDDATQQYVTMFRQRTPQVPVKAVLDLAGTMLWVDCDAGYVSSSYAGVRCGAKPCRLLKNAGCAITCLDAPSAGCLNDTCSEFPKNTATSVSTAGNIITDVLSLPTTFRPAPGPLATAPAFLFTCGHTFLTQGLADGATGMVSLSRARFALPTQLADTFGFSRKFALCLPPASAAGVVVFGDAPYTFQPGVDLSKSLIYTPLLINPVSTAPYGRKDKTTKYFIGETTIQLKGRVWREKSTDYFIGLTGIKVNGHTVPVNATLLAIDKKGVGGTKLSTVSPYTVLERSIHQAVTDAFAKEMAAIPRAPAVEPFKLCYDGRKVGSTRVGPAVPTVELVLESTAASWVVFGANSMVATKGGALCLGVVDAGTEPQTSVVIGGHMMEDNLLEFDLEASRLGFSSYLPSRQTTCNNFRLG</sequence>
<dbReference type="Proteomes" id="UP000006591">
    <property type="component" value="Chromosome 5"/>
</dbReference>
<comment type="similarity">
    <text evidence="2">Belongs to the peptidase A1 family.</text>
</comment>
<organism evidence="7">
    <name type="scientific">Oryza nivara</name>
    <name type="common">Indian wild rice</name>
    <name type="synonym">Oryza sativa f. spontanea</name>
    <dbReference type="NCBI Taxonomy" id="4536"/>
    <lineage>
        <taxon>Eukaryota</taxon>
        <taxon>Viridiplantae</taxon>
        <taxon>Streptophyta</taxon>
        <taxon>Embryophyta</taxon>
        <taxon>Tracheophyta</taxon>
        <taxon>Spermatophyta</taxon>
        <taxon>Magnoliopsida</taxon>
        <taxon>Liliopsida</taxon>
        <taxon>Poales</taxon>
        <taxon>Poaceae</taxon>
        <taxon>BOP clade</taxon>
        <taxon>Oryzoideae</taxon>
        <taxon>Oryzeae</taxon>
        <taxon>Oryzinae</taxon>
        <taxon>Oryza</taxon>
    </lineage>
</organism>
<dbReference type="STRING" id="4536.A0A0E0HE84"/>
<dbReference type="InterPro" id="IPR021109">
    <property type="entry name" value="Peptidase_aspartic_dom_sf"/>
</dbReference>
<dbReference type="InterPro" id="IPR033868">
    <property type="entry name" value="Xylanase_inhibitor_I-like"/>
</dbReference>
<dbReference type="SUPFAM" id="SSF50630">
    <property type="entry name" value="Acid proteases"/>
    <property type="match status" value="2"/>
</dbReference>
<keyword evidence="3" id="KW-0964">Secreted</keyword>
<dbReference type="InterPro" id="IPR032799">
    <property type="entry name" value="TAXi_C"/>
</dbReference>
<feature type="chain" id="PRO_5002361451" description="Peptidase A1 domain-containing protein" evidence="5">
    <location>
        <begin position="35"/>
        <end position="887"/>
    </location>
</feature>
<evidence type="ECO:0000256" key="2">
    <source>
        <dbReference type="ARBA" id="ARBA00007447"/>
    </source>
</evidence>
<dbReference type="Pfam" id="PF14543">
    <property type="entry name" value="TAXi_N"/>
    <property type="match status" value="2"/>
</dbReference>
<keyword evidence="8" id="KW-1185">Reference proteome</keyword>
<dbReference type="PANTHER" id="PTHR47965">
    <property type="entry name" value="ASPARTYL PROTEASE-RELATED"/>
    <property type="match status" value="1"/>
</dbReference>
<feature type="domain" description="Peptidase A1" evidence="6">
    <location>
        <begin position="56"/>
        <end position="428"/>
    </location>
</feature>
<dbReference type="GO" id="GO:0005576">
    <property type="term" value="C:extracellular region"/>
    <property type="evidence" value="ECO:0007669"/>
    <property type="project" value="UniProtKB-SubCell"/>
</dbReference>
<dbReference type="Gramene" id="ONIVA05G16440.1">
    <property type="protein sequence ID" value="ONIVA05G16440.1"/>
    <property type="gene ID" value="ONIVA05G16440"/>
</dbReference>
<dbReference type="InterPro" id="IPR033121">
    <property type="entry name" value="PEPTIDASE_A1"/>
</dbReference>
<reference evidence="7" key="1">
    <citation type="submission" date="2015-04" db="UniProtKB">
        <authorList>
            <consortium name="EnsemblPlants"/>
        </authorList>
    </citation>
    <scope>IDENTIFICATION</scope>
    <source>
        <strain evidence="7">SL10</strain>
    </source>
</reference>
<comment type="subcellular location">
    <subcellularLocation>
        <location evidence="1">Secreted</location>
        <location evidence="1">Extracellular space</location>
    </subcellularLocation>
</comment>
<evidence type="ECO:0000313" key="7">
    <source>
        <dbReference type="EnsemblPlants" id="ONIVA05G16440.1"/>
    </source>
</evidence>
<evidence type="ECO:0000256" key="4">
    <source>
        <dbReference type="ARBA" id="ARBA00022729"/>
    </source>
</evidence>
<dbReference type="InterPro" id="IPR032861">
    <property type="entry name" value="TAXi_N"/>
</dbReference>
<dbReference type="GO" id="GO:0004190">
    <property type="term" value="F:aspartic-type endopeptidase activity"/>
    <property type="evidence" value="ECO:0007669"/>
    <property type="project" value="InterPro"/>
</dbReference>
<dbReference type="CDD" id="cd05489">
    <property type="entry name" value="xylanase_inhibitor_I_like"/>
    <property type="match status" value="2"/>
</dbReference>
<dbReference type="Pfam" id="PF14541">
    <property type="entry name" value="TAXi_C"/>
    <property type="match status" value="2"/>
</dbReference>
<evidence type="ECO:0000313" key="8">
    <source>
        <dbReference type="Proteomes" id="UP000006591"/>
    </source>
</evidence>
<feature type="signal peptide" evidence="5">
    <location>
        <begin position="1"/>
        <end position="34"/>
    </location>
</feature>